<protein>
    <submittedName>
        <fullName evidence="2">Uncharacterized protein</fullName>
    </submittedName>
</protein>
<organism evidence="2 3">
    <name type="scientific">Orbilia oligospora</name>
    <name type="common">Nematode-trapping fungus</name>
    <name type="synonym">Arthrobotrys oligospora</name>
    <dbReference type="NCBI Taxonomy" id="2813651"/>
    <lineage>
        <taxon>Eukaryota</taxon>
        <taxon>Fungi</taxon>
        <taxon>Dikarya</taxon>
        <taxon>Ascomycota</taxon>
        <taxon>Pezizomycotina</taxon>
        <taxon>Orbiliomycetes</taxon>
        <taxon>Orbiliales</taxon>
        <taxon>Orbiliaceae</taxon>
        <taxon>Orbilia</taxon>
    </lineage>
</organism>
<evidence type="ECO:0000256" key="1">
    <source>
        <dbReference type="SAM" id="MobiDB-lite"/>
    </source>
</evidence>
<accession>A0A7C8PR36</accession>
<dbReference type="Proteomes" id="UP000479691">
    <property type="component" value="Unassembled WGS sequence"/>
</dbReference>
<gene>
    <name evidence="2" type="ORF">TWF788_008797</name>
</gene>
<dbReference type="EMBL" id="JAABOE010000057">
    <property type="protein sequence ID" value="KAF3174087.1"/>
    <property type="molecule type" value="Genomic_DNA"/>
</dbReference>
<evidence type="ECO:0000313" key="3">
    <source>
        <dbReference type="Proteomes" id="UP000479691"/>
    </source>
</evidence>
<evidence type="ECO:0000313" key="2">
    <source>
        <dbReference type="EMBL" id="KAF3174087.1"/>
    </source>
</evidence>
<reference evidence="2 3" key="1">
    <citation type="submission" date="2019-06" db="EMBL/GenBank/DDBJ databases">
        <authorList>
            <person name="Palmer J.M."/>
        </authorList>
    </citation>
    <scope>NUCLEOTIDE SEQUENCE [LARGE SCALE GENOMIC DNA]</scope>
    <source>
        <strain evidence="2 3">TWF788</strain>
    </source>
</reference>
<comment type="caution">
    <text evidence="2">The sequence shown here is derived from an EMBL/GenBank/DDBJ whole genome shotgun (WGS) entry which is preliminary data.</text>
</comment>
<name>A0A7C8PR36_ORBOL</name>
<feature type="compositionally biased region" description="Basic and acidic residues" evidence="1">
    <location>
        <begin position="23"/>
        <end position="32"/>
    </location>
</feature>
<dbReference type="AlphaFoldDB" id="A0A7C8PR36"/>
<sequence>MRLSILLERKDWPWRVVNEEFVRGVFTRKVEEGEGEEEEEDGEEEEEGEERGDEEDEEGEEGDEGEDEEDEEGEDEKGIPCTKNAHPKT</sequence>
<proteinExistence type="predicted"/>
<feature type="compositionally biased region" description="Acidic residues" evidence="1">
    <location>
        <begin position="33"/>
        <end position="75"/>
    </location>
</feature>
<feature type="region of interest" description="Disordered" evidence="1">
    <location>
        <begin position="23"/>
        <end position="89"/>
    </location>
</feature>